<dbReference type="AlphaFoldDB" id="A0A1F7GKT5"/>
<name>A0A1F7GKT5_9BACT</name>
<sequence>MVAFGAVAPHPVSTHAQGCQITHTEYIDGTSAIVVEASQIGILVQGAFATLLDPVWSVSGRFQPLSAENGTAYSLTGCNSANEAISVFIETIMKPERLALKYKVAEQVVSTDWSEQYPHQIKPEDSNLWCGSRLIDGKWSEYTAGQYVNAKPSGSDYVVAFGPDQTDNSIGLIEYSGRATSSFVTEAMGFGDGRCTIEDFYKDVVFYRIVGDDEFSFVEILEPDPVHFVQPIILLPSVQR</sequence>
<proteinExistence type="predicted"/>
<gene>
    <name evidence="1" type="ORF">A2799_00400</name>
</gene>
<organism evidence="1 2">
    <name type="scientific">Candidatus Roizmanbacteria bacterium RIFCSPHIGHO2_01_FULL_39_24</name>
    <dbReference type="NCBI Taxonomy" id="1802032"/>
    <lineage>
        <taxon>Bacteria</taxon>
        <taxon>Candidatus Roizmaniibacteriota</taxon>
    </lineage>
</organism>
<evidence type="ECO:0000313" key="1">
    <source>
        <dbReference type="EMBL" id="OGK19276.1"/>
    </source>
</evidence>
<dbReference type="EMBL" id="MFZH01000013">
    <property type="protein sequence ID" value="OGK19276.1"/>
    <property type="molecule type" value="Genomic_DNA"/>
</dbReference>
<comment type="caution">
    <text evidence="1">The sequence shown here is derived from an EMBL/GenBank/DDBJ whole genome shotgun (WGS) entry which is preliminary data.</text>
</comment>
<reference evidence="1 2" key="1">
    <citation type="journal article" date="2016" name="Nat. Commun.">
        <title>Thousands of microbial genomes shed light on interconnected biogeochemical processes in an aquifer system.</title>
        <authorList>
            <person name="Anantharaman K."/>
            <person name="Brown C.T."/>
            <person name="Hug L.A."/>
            <person name="Sharon I."/>
            <person name="Castelle C.J."/>
            <person name="Probst A.J."/>
            <person name="Thomas B.C."/>
            <person name="Singh A."/>
            <person name="Wilkins M.J."/>
            <person name="Karaoz U."/>
            <person name="Brodie E.L."/>
            <person name="Williams K.H."/>
            <person name="Hubbard S.S."/>
            <person name="Banfield J.F."/>
        </authorList>
    </citation>
    <scope>NUCLEOTIDE SEQUENCE [LARGE SCALE GENOMIC DNA]</scope>
</reference>
<dbReference type="Proteomes" id="UP000176850">
    <property type="component" value="Unassembled WGS sequence"/>
</dbReference>
<accession>A0A1F7GKT5</accession>
<protein>
    <submittedName>
        <fullName evidence="1">Uncharacterized protein</fullName>
    </submittedName>
</protein>
<evidence type="ECO:0000313" key="2">
    <source>
        <dbReference type="Proteomes" id="UP000176850"/>
    </source>
</evidence>